<dbReference type="PRINTS" id="PR00078">
    <property type="entry name" value="G3PDHDRGNASE"/>
</dbReference>
<dbReference type="GO" id="GO:0004365">
    <property type="term" value="F:glyceraldehyde-3-phosphate dehydrogenase (NAD+) (phosphorylating) activity"/>
    <property type="evidence" value="ECO:0007669"/>
    <property type="project" value="UniProtKB-EC"/>
</dbReference>
<feature type="domain" description="Glyceraldehyde 3-phosphate dehydrogenase catalytic" evidence="2">
    <location>
        <begin position="2"/>
        <end position="77"/>
    </location>
</feature>
<evidence type="ECO:0000313" key="4">
    <source>
        <dbReference type="Proteomes" id="UP000254545"/>
    </source>
</evidence>
<reference evidence="3 4" key="1">
    <citation type="submission" date="2018-06" db="EMBL/GenBank/DDBJ databases">
        <authorList>
            <consortium name="Pathogen Informatics"/>
            <person name="Doyle S."/>
        </authorList>
    </citation>
    <scope>NUCLEOTIDE SEQUENCE [LARGE SCALE GENOMIC DNA]</scope>
    <source>
        <strain evidence="3 4">NCTC9177</strain>
    </source>
</reference>
<organism evidence="3 4">
    <name type="scientific">Klebsiella variicola</name>
    <dbReference type="NCBI Taxonomy" id="244366"/>
    <lineage>
        <taxon>Bacteria</taxon>
        <taxon>Pseudomonadati</taxon>
        <taxon>Pseudomonadota</taxon>
        <taxon>Gammaproteobacteria</taxon>
        <taxon>Enterobacterales</taxon>
        <taxon>Enterobacteriaceae</taxon>
        <taxon>Klebsiella/Raoultella group</taxon>
        <taxon>Klebsiella</taxon>
        <taxon>Klebsiella pneumoniae complex</taxon>
    </lineage>
</organism>
<dbReference type="Gene3D" id="3.30.360.10">
    <property type="entry name" value="Dihydrodipicolinate Reductase, domain 2"/>
    <property type="match status" value="1"/>
</dbReference>
<keyword evidence="1 3" id="KW-0560">Oxidoreductase</keyword>
<comment type="caution">
    <text evidence="3">The sequence shown here is derived from an EMBL/GenBank/DDBJ whole genome shotgun (WGS) entry which is preliminary data.</text>
</comment>
<gene>
    <name evidence="3" type="primary">gap_1</name>
    <name evidence="3" type="ORF">NCTC9177_04309</name>
</gene>
<protein>
    <submittedName>
        <fullName evidence="3">NAD-dependent glyceraldehyde-3-phosphate dehydrogenase</fullName>
        <ecNumber evidence="3">1.2.1.12</ecNumber>
    </submittedName>
</protein>
<dbReference type="Proteomes" id="UP000254545">
    <property type="component" value="Unassembled WGS sequence"/>
</dbReference>
<evidence type="ECO:0000313" key="3">
    <source>
        <dbReference type="EMBL" id="STS90412.1"/>
    </source>
</evidence>
<accession>A0A7H4MJB2</accession>
<dbReference type="PANTHER" id="PTHR43148">
    <property type="entry name" value="GLYCERALDEHYDE-3-PHOSPHATE DEHYDROGENASE 2"/>
    <property type="match status" value="1"/>
</dbReference>
<dbReference type="EC" id="1.2.1.12" evidence="3"/>
<dbReference type="SUPFAM" id="SSF55347">
    <property type="entry name" value="Glyceraldehyde-3-phosphate dehydrogenase-like, C-terminal domain"/>
    <property type="match status" value="1"/>
</dbReference>
<dbReference type="AlphaFoldDB" id="A0A7H4MJB2"/>
<evidence type="ECO:0000259" key="2">
    <source>
        <dbReference type="Pfam" id="PF02800"/>
    </source>
</evidence>
<dbReference type="InterPro" id="IPR020831">
    <property type="entry name" value="GlycerAld/Erythrose_P_DH"/>
</dbReference>
<evidence type="ECO:0000256" key="1">
    <source>
        <dbReference type="ARBA" id="ARBA00023002"/>
    </source>
</evidence>
<dbReference type="Pfam" id="PF02800">
    <property type="entry name" value="Gp_dh_C"/>
    <property type="match status" value="1"/>
</dbReference>
<proteinExistence type="predicted"/>
<name>A0A7H4MJB2_KLEVA</name>
<dbReference type="EMBL" id="UGKR01000003">
    <property type="protein sequence ID" value="STS90412.1"/>
    <property type="molecule type" value="Genomic_DNA"/>
</dbReference>
<sequence length="89" mass="9755">MIPALSGKLKGHAQRVPTKTGSVTELVSVLEKKVTADEVNQAMKQAAEGNESFGYTEEEIVSSDIIGSHFGSIYDAPSWRLWRPAAYSW</sequence>
<dbReference type="InterPro" id="IPR020829">
    <property type="entry name" value="GlycerAld_3-P_DH_cat"/>
</dbReference>